<dbReference type="KEGG" id="nik:F5I99_17130"/>
<feature type="modified residue" description="N6-(pyridoxal phosphate)lysine" evidence="2 3">
    <location>
        <position position="36"/>
    </location>
</feature>
<comment type="cofactor">
    <cofactor evidence="3">
        <name>pyridoxal 5'-phosphate</name>
        <dbReference type="ChEBI" id="CHEBI:597326"/>
    </cofactor>
</comment>
<name>A0A5J6LHV6_9GAMM</name>
<dbReference type="Gene3D" id="3.20.20.10">
    <property type="entry name" value="Alanine racemase"/>
    <property type="match status" value="1"/>
</dbReference>
<evidence type="ECO:0000256" key="1">
    <source>
        <dbReference type="ARBA" id="ARBA00022898"/>
    </source>
</evidence>
<proteinExistence type="inferred from homology"/>
<dbReference type="CDD" id="cd06824">
    <property type="entry name" value="PLPDE_III_Yggs_like"/>
    <property type="match status" value="1"/>
</dbReference>
<evidence type="ECO:0000256" key="2">
    <source>
        <dbReference type="HAMAP-Rule" id="MF_02087"/>
    </source>
</evidence>
<keyword evidence="7" id="KW-1185">Reference proteome</keyword>
<dbReference type="PANTHER" id="PTHR10146:SF14">
    <property type="entry name" value="PYRIDOXAL PHOSPHATE HOMEOSTASIS PROTEIN"/>
    <property type="match status" value="1"/>
</dbReference>
<evidence type="ECO:0000313" key="6">
    <source>
        <dbReference type="EMBL" id="QEW08078.1"/>
    </source>
</evidence>
<sequence>MSIIAEKTTQVVSEINQACLATGRHPSEVALLAVSKTRSANEVREAYQQGLTRFGENYLQEALDKIQELDDLPLEWHFIGPVQSNKTRQIAEAFDWVHSVDRLKIARRLSEQRPTDLPDLNVCLQVNIDDESSKSGCSPDEALELARAIAALPHICLRGLMAIPAASDDETVQRLAFAKVRELAERIRANGLAMDTLSMGMSGDLAAAIAEGSTLVRIGTALFGPRAAKG</sequence>
<dbReference type="PIRSF" id="PIRSF004848">
    <property type="entry name" value="YBL036c_PLPDEIII"/>
    <property type="match status" value="1"/>
</dbReference>
<dbReference type="PROSITE" id="PS01211">
    <property type="entry name" value="UPF0001"/>
    <property type="match status" value="1"/>
</dbReference>
<dbReference type="SUPFAM" id="SSF51419">
    <property type="entry name" value="PLP-binding barrel"/>
    <property type="match status" value="1"/>
</dbReference>
<comment type="similarity">
    <text evidence="2 4">Belongs to the pyridoxal phosphate-binding protein YggS/PROSC family.</text>
</comment>
<evidence type="ECO:0000256" key="3">
    <source>
        <dbReference type="PIRSR" id="PIRSR004848-1"/>
    </source>
</evidence>
<dbReference type="PANTHER" id="PTHR10146">
    <property type="entry name" value="PROLINE SYNTHETASE CO-TRANSCRIBED BACTERIAL HOMOLOG PROTEIN"/>
    <property type="match status" value="1"/>
</dbReference>
<accession>A0A5J6LHV6</accession>
<evidence type="ECO:0000259" key="5">
    <source>
        <dbReference type="Pfam" id="PF01168"/>
    </source>
</evidence>
<protein>
    <recommendedName>
        <fullName evidence="2">Pyridoxal phosphate homeostasis protein</fullName>
        <shortName evidence="2">PLP homeostasis protein</shortName>
    </recommendedName>
</protein>
<dbReference type="NCBIfam" id="TIGR00044">
    <property type="entry name" value="YggS family pyridoxal phosphate-dependent enzyme"/>
    <property type="match status" value="1"/>
</dbReference>
<feature type="domain" description="Alanine racemase N-terminal" evidence="5">
    <location>
        <begin position="28"/>
        <end position="225"/>
    </location>
</feature>
<comment type="function">
    <text evidence="2">Pyridoxal 5'-phosphate (PLP)-binding protein, which is involved in PLP homeostasis.</text>
</comment>
<dbReference type="FunFam" id="3.20.20.10:FF:000018">
    <property type="entry name" value="Pyridoxal phosphate homeostasis protein"/>
    <property type="match status" value="1"/>
</dbReference>
<dbReference type="Pfam" id="PF01168">
    <property type="entry name" value="Ala_racemase_N"/>
    <property type="match status" value="1"/>
</dbReference>
<reference evidence="6 7" key="1">
    <citation type="submission" date="2019-09" db="EMBL/GenBank/DDBJ databases">
        <title>Nitrincola iocasae sp. nov., a bacterium isolated from the sediment collected at a cold seep field in South China Sea.</title>
        <authorList>
            <person name="Zhang H."/>
            <person name="Wang H."/>
            <person name="Li C."/>
        </authorList>
    </citation>
    <scope>NUCLEOTIDE SEQUENCE [LARGE SCALE GENOMIC DNA]</scope>
    <source>
        <strain evidence="6 7">KXZD1103</strain>
    </source>
</reference>
<keyword evidence="1 2" id="KW-0663">Pyridoxal phosphate</keyword>
<gene>
    <name evidence="6" type="ORF">F5I99_17130</name>
</gene>
<dbReference type="InterPro" id="IPR001608">
    <property type="entry name" value="Ala_racemase_N"/>
</dbReference>
<dbReference type="InterPro" id="IPR011078">
    <property type="entry name" value="PyrdxlP_homeostasis"/>
</dbReference>
<dbReference type="AlphaFoldDB" id="A0A5J6LHV6"/>
<dbReference type="GO" id="GO:0030170">
    <property type="term" value="F:pyridoxal phosphate binding"/>
    <property type="evidence" value="ECO:0007669"/>
    <property type="project" value="UniProtKB-UniRule"/>
</dbReference>
<dbReference type="RefSeq" id="WP_151058140.1">
    <property type="nucleotide sequence ID" value="NZ_CP044222.1"/>
</dbReference>
<dbReference type="HAMAP" id="MF_02087">
    <property type="entry name" value="PLP_homeostasis"/>
    <property type="match status" value="1"/>
</dbReference>
<dbReference type="InterPro" id="IPR029066">
    <property type="entry name" value="PLP-binding_barrel"/>
</dbReference>
<evidence type="ECO:0000313" key="7">
    <source>
        <dbReference type="Proteomes" id="UP000325606"/>
    </source>
</evidence>
<evidence type="ECO:0000256" key="4">
    <source>
        <dbReference type="RuleBase" id="RU004514"/>
    </source>
</evidence>
<dbReference type="Proteomes" id="UP000325606">
    <property type="component" value="Chromosome"/>
</dbReference>
<dbReference type="EMBL" id="CP044222">
    <property type="protein sequence ID" value="QEW08078.1"/>
    <property type="molecule type" value="Genomic_DNA"/>
</dbReference>
<organism evidence="6 7">
    <name type="scientific">Nitrincola iocasae</name>
    <dbReference type="NCBI Taxonomy" id="2614693"/>
    <lineage>
        <taxon>Bacteria</taxon>
        <taxon>Pseudomonadati</taxon>
        <taxon>Pseudomonadota</taxon>
        <taxon>Gammaproteobacteria</taxon>
        <taxon>Oceanospirillales</taxon>
        <taxon>Oceanospirillaceae</taxon>
        <taxon>Nitrincola</taxon>
    </lineage>
</organism>